<feature type="compositionally biased region" description="Basic and acidic residues" evidence="2">
    <location>
        <begin position="1"/>
        <end position="16"/>
    </location>
</feature>
<evidence type="ECO:0000259" key="3">
    <source>
        <dbReference type="PROSITE" id="PS51444"/>
    </source>
</evidence>
<dbReference type="PROSITE" id="PS51444">
    <property type="entry name" value="FH2"/>
    <property type="match status" value="1"/>
</dbReference>
<keyword evidence="5" id="KW-1185">Reference proteome</keyword>
<evidence type="ECO:0000256" key="2">
    <source>
        <dbReference type="SAM" id="MobiDB-lite"/>
    </source>
</evidence>
<protein>
    <recommendedName>
        <fullName evidence="3">FH2 domain-containing protein</fullName>
    </recommendedName>
</protein>
<keyword evidence="1" id="KW-0175">Coiled coil</keyword>
<name>A0A553QX86_9TELE</name>
<dbReference type="CDD" id="cd00821">
    <property type="entry name" value="PH"/>
    <property type="match status" value="1"/>
</dbReference>
<organism evidence="4 5">
    <name type="scientific">Danionella cerebrum</name>
    <dbReference type="NCBI Taxonomy" id="2873325"/>
    <lineage>
        <taxon>Eukaryota</taxon>
        <taxon>Metazoa</taxon>
        <taxon>Chordata</taxon>
        <taxon>Craniata</taxon>
        <taxon>Vertebrata</taxon>
        <taxon>Euteleostomi</taxon>
        <taxon>Actinopterygii</taxon>
        <taxon>Neopterygii</taxon>
        <taxon>Teleostei</taxon>
        <taxon>Ostariophysi</taxon>
        <taxon>Cypriniformes</taxon>
        <taxon>Danionidae</taxon>
        <taxon>Danioninae</taxon>
        <taxon>Danionella</taxon>
    </lineage>
</organism>
<proteinExistence type="predicted"/>
<gene>
    <name evidence="4" type="ORF">DNTS_002185</name>
</gene>
<comment type="caution">
    <text evidence="4">The sequence shown here is derived from an EMBL/GenBank/DDBJ whole genome shotgun (WGS) entry which is preliminary data.</text>
</comment>
<dbReference type="OrthoDB" id="410721at2759"/>
<dbReference type="PANTHER" id="PTHR45725">
    <property type="entry name" value="FORMIN HOMOLOGY 2 FAMILY MEMBER"/>
    <property type="match status" value="1"/>
</dbReference>
<evidence type="ECO:0000313" key="5">
    <source>
        <dbReference type="Proteomes" id="UP000316079"/>
    </source>
</evidence>
<feature type="domain" description="FH2" evidence="3">
    <location>
        <begin position="374"/>
        <end position="746"/>
    </location>
</feature>
<dbReference type="SUPFAM" id="SSF101447">
    <property type="entry name" value="Formin homology 2 domain (FH2 domain)"/>
    <property type="match status" value="1"/>
</dbReference>
<reference evidence="4 5" key="1">
    <citation type="journal article" date="2019" name="Sci. Data">
        <title>Hybrid genome assembly and annotation of Danionella translucida.</title>
        <authorList>
            <person name="Kadobianskyi M."/>
            <person name="Schulze L."/>
            <person name="Schuelke M."/>
            <person name="Judkewitz B."/>
        </authorList>
    </citation>
    <scope>NUCLEOTIDE SEQUENCE [LARGE SCALE GENOMIC DNA]</scope>
    <source>
        <strain evidence="4 5">Bolton</strain>
    </source>
</reference>
<dbReference type="Gene3D" id="1.20.58.2220">
    <property type="entry name" value="Formin, FH2 domain"/>
    <property type="match status" value="1"/>
</dbReference>
<feature type="compositionally biased region" description="Polar residues" evidence="2">
    <location>
        <begin position="278"/>
        <end position="290"/>
    </location>
</feature>
<accession>A0A553QX86</accession>
<feature type="region of interest" description="Disordered" evidence="2">
    <location>
        <begin position="1"/>
        <end position="22"/>
    </location>
</feature>
<dbReference type="InterPro" id="IPR042201">
    <property type="entry name" value="FH2_Formin_sf"/>
</dbReference>
<dbReference type="PANTHER" id="PTHR45725:SF10">
    <property type="entry name" value="FH2 DOMAIN-CONTAINING PROTEIN"/>
    <property type="match status" value="1"/>
</dbReference>
<dbReference type="Proteomes" id="UP000316079">
    <property type="component" value="Unassembled WGS sequence"/>
</dbReference>
<dbReference type="AlphaFoldDB" id="A0A553QX86"/>
<feature type="coiled-coil region" evidence="1">
    <location>
        <begin position="680"/>
        <end position="707"/>
    </location>
</feature>
<dbReference type="Pfam" id="PF02181">
    <property type="entry name" value="FH2"/>
    <property type="match status" value="1"/>
</dbReference>
<dbReference type="InterPro" id="IPR015425">
    <property type="entry name" value="FH2_Formin"/>
</dbReference>
<evidence type="ECO:0000313" key="4">
    <source>
        <dbReference type="EMBL" id="TRY94583.1"/>
    </source>
</evidence>
<dbReference type="EMBL" id="SRMA01025434">
    <property type="protein sequence ID" value="TRY94583.1"/>
    <property type="molecule type" value="Genomic_DNA"/>
</dbReference>
<dbReference type="InterPro" id="IPR051425">
    <property type="entry name" value="Formin_Homology"/>
</dbReference>
<sequence>MFSSANEKRRNMEGRKQPFPQLSNEMQLNLMNSVKSGKMSIDEALEQAKSVKLQKQSRFYPIPIHYEDTEPSQYNFSVRKFNRYLWQKRVLQLDFSTRLLCNIQKGIVKRQLVFSDVTNCHDTSGTRFSISFRGRHDFELEATSIDDKQKILQLVNQIIYINIYGSPENGSVDTRTPQLPLNNLKEGHLFLQRGGLASFKWKKHEAHLHSGQLTLYPVPHETSGSNGSVASRGLQVPKSNHMTLEAIREERDSWVKAIRELCVDWKRRSQLETHESDSQFSRSESKSGNQHDPPPVTPLLPRTFTASSGTSPEAPGLSERIQTAVKSLCHPSADLVTSPVLTPTSSPLRSPDSIPEPSFLTGTVPAAPLPPPLPAKSKKLSKRTKAFHWDLLPKDKIDGSMWSGSSTRNIEIDTTRLFELFELKETVFSGSVESTNATEIMLDSKIAHNFNIFLKSFLVHPKELKDKLLILNEQEGGLSDEHIASLRRYVPTPDDVEMYKSHKGDVELHVVDQYMMEMCKIPNLSAHLDLLLSIRELPISMADLTPLILQQMLMCQQLWDCQGFISVLEHLLAMGNYLNQNSGKDRAKGFRLSSLTKLSQLRGNNRKVTLLHALVEQLMLREPRLATFFLELAEFETFPGASVKGLTAEVDVVKNEFKKVVQYTKADKQKNMSSQQMKFFRDLETAIKNHEEDLQELMKRCEVMRRLYKDILVKFGEPLDQDSQELFGWICQFINEFKKVYSEYSQ</sequence>
<dbReference type="STRING" id="623744.A0A553QX86"/>
<evidence type="ECO:0000256" key="1">
    <source>
        <dbReference type="SAM" id="Coils"/>
    </source>
</evidence>
<feature type="region of interest" description="Disordered" evidence="2">
    <location>
        <begin position="272"/>
        <end position="317"/>
    </location>
</feature>
<dbReference type="SMART" id="SM00498">
    <property type="entry name" value="FH2"/>
    <property type="match status" value="1"/>
</dbReference>